<evidence type="ECO:0000313" key="3">
    <source>
        <dbReference type="Proteomes" id="UP000542720"/>
    </source>
</evidence>
<dbReference type="InterPro" id="IPR050179">
    <property type="entry name" value="Trans_hexapeptide_repeat"/>
</dbReference>
<dbReference type="EMBL" id="JACJUD010000001">
    <property type="protein sequence ID" value="MBB2493751.1"/>
    <property type="molecule type" value="Genomic_DNA"/>
</dbReference>
<dbReference type="Pfam" id="PF00132">
    <property type="entry name" value="Hexapep"/>
    <property type="match status" value="1"/>
</dbReference>
<accession>A0A7W4LIK9</accession>
<evidence type="ECO:0000256" key="1">
    <source>
        <dbReference type="ARBA" id="ARBA00007274"/>
    </source>
</evidence>
<dbReference type="PANTHER" id="PTHR43300:SF11">
    <property type="entry name" value="ACETYLTRANSFERASE RV3034C-RELATED"/>
    <property type="match status" value="1"/>
</dbReference>
<name>A0A7W4LIK9_9GAMM</name>
<dbReference type="InterPro" id="IPR001451">
    <property type="entry name" value="Hexapep"/>
</dbReference>
<sequence length="207" mass="22935">MKALLKRLRQALSKPPKPPKLHRAKAKFSARYPTYQMGTGTYGMPEVHDWNEGSTLRIGAYSSIAGDVHIYLGGHHRIDWVSSFPFPVFIEEAAQITDYGGTRGDVEIGSDVWLCSNSIILSGVKIGHGAVVAAGSVVSRDVAPYSVVAGNPAQLVRWRFSEEQRAALLQIAWWDWPEQEVRQAAPRLCSAQIDAFIEFARQRSGEQ</sequence>
<organism evidence="2 3">
    <name type="scientific">Aquipseudomonas ullengensis</name>
    <dbReference type="NCBI Taxonomy" id="2759166"/>
    <lineage>
        <taxon>Bacteria</taxon>
        <taxon>Pseudomonadati</taxon>
        <taxon>Pseudomonadota</taxon>
        <taxon>Gammaproteobacteria</taxon>
        <taxon>Pseudomonadales</taxon>
        <taxon>Pseudomonadaceae</taxon>
        <taxon>Aquipseudomonas</taxon>
    </lineage>
</organism>
<comment type="similarity">
    <text evidence="1">Belongs to the transferase hexapeptide repeat family.</text>
</comment>
<dbReference type="GO" id="GO:0016740">
    <property type="term" value="F:transferase activity"/>
    <property type="evidence" value="ECO:0007669"/>
    <property type="project" value="UniProtKB-KW"/>
</dbReference>
<proteinExistence type="inferred from homology"/>
<keyword evidence="3" id="KW-1185">Reference proteome</keyword>
<dbReference type="AlphaFoldDB" id="A0A7W4LIK9"/>
<dbReference type="CDD" id="cd03349">
    <property type="entry name" value="LbH_XAT"/>
    <property type="match status" value="1"/>
</dbReference>
<comment type="caution">
    <text evidence="2">The sequence shown here is derived from an EMBL/GenBank/DDBJ whole genome shotgun (WGS) entry which is preliminary data.</text>
</comment>
<dbReference type="InterPro" id="IPR011004">
    <property type="entry name" value="Trimer_LpxA-like_sf"/>
</dbReference>
<dbReference type="Proteomes" id="UP000542720">
    <property type="component" value="Unassembled WGS sequence"/>
</dbReference>
<dbReference type="PANTHER" id="PTHR43300">
    <property type="entry name" value="ACETYLTRANSFERASE"/>
    <property type="match status" value="1"/>
</dbReference>
<dbReference type="Gene3D" id="2.160.10.10">
    <property type="entry name" value="Hexapeptide repeat proteins"/>
    <property type="match status" value="1"/>
</dbReference>
<protein>
    <submittedName>
        <fullName evidence="2">CatB-related O-acetyltransferase</fullName>
    </submittedName>
</protein>
<reference evidence="2 3" key="1">
    <citation type="submission" date="2020-08" db="EMBL/GenBank/DDBJ databases">
        <authorList>
            <person name="Kim C.M."/>
        </authorList>
    </citation>
    <scope>NUCLEOTIDE SEQUENCE [LARGE SCALE GENOMIC DNA]</scope>
    <source>
        <strain evidence="2 3">UL070</strain>
    </source>
</reference>
<dbReference type="RefSeq" id="WP_183087320.1">
    <property type="nucleotide sequence ID" value="NZ_JACJUD010000001.1"/>
</dbReference>
<gene>
    <name evidence="2" type="ORF">H3H51_01900</name>
</gene>
<dbReference type="SUPFAM" id="SSF51161">
    <property type="entry name" value="Trimeric LpxA-like enzymes"/>
    <property type="match status" value="1"/>
</dbReference>
<keyword evidence="2" id="KW-0808">Transferase</keyword>
<evidence type="ECO:0000313" key="2">
    <source>
        <dbReference type="EMBL" id="MBB2493751.1"/>
    </source>
</evidence>